<sequence>MSISIGTDSLYNATLNNSNKTNKLENSLSNKIEDSTDEELMEVCKSFESYLLEQVFKKMESTITKTEEDGEYVSYFKDMMYQNYAEDATDTQGFGIAQMLYESMKRNQ</sequence>
<protein>
    <submittedName>
        <fullName evidence="2">Flagellar protein FlgJ</fullName>
    </submittedName>
</protein>
<evidence type="ECO:0000313" key="2">
    <source>
        <dbReference type="EMBL" id="ROR21951.1"/>
    </source>
</evidence>
<dbReference type="Proteomes" id="UP000273083">
    <property type="component" value="Unassembled WGS sequence"/>
</dbReference>
<name>A0A3N1X7E5_9FIRM</name>
<organism evidence="2 3">
    <name type="scientific">Mobilisporobacter senegalensis</name>
    <dbReference type="NCBI Taxonomy" id="1329262"/>
    <lineage>
        <taxon>Bacteria</taxon>
        <taxon>Bacillati</taxon>
        <taxon>Bacillota</taxon>
        <taxon>Clostridia</taxon>
        <taxon>Lachnospirales</taxon>
        <taxon>Lachnospiraceae</taxon>
        <taxon>Mobilisporobacter</taxon>
    </lineage>
</organism>
<feature type="domain" description="Flagellar protein FlgJ N-terminal" evidence="1">
    <location>
        <begin position="57"/>
        <end position="102"/>
    </location>
</feature>
<keyword evidence="3" id="KW-1185">Reference proteome</keyword>
<keyword evidence="2" id="KW-0282">Flagellum</keyword>
<comment type="caution">
    <text evidence="2">The sequence shown here is derived from an EMBL/GenBank/DDBJ whole genome shotgun (WGS) entry which is preliminary data.</text>
</comment>
<keyword evidence="2" id="KW-0969">Cilium</keyword>
<evidence type="ECO:0000259" key="1">
    <source>
        <dbReference type="Pfam" id="PF10135"/>
    </source>
</evidence>
<keyword evidence="2" id="KW-0966">Cell projection</keyword>
<gene>
    <name evidence="2" type="ORF">EDD66_11831</name>
</gene>
<dbReference type="EMBL" id="RJVG01000018">
    <property type="protein sequence ID" value="ROR21951.1"/>
    <property type="molecule type" value="Genomic_DNA"/>
</dbReference>
<dbReference type="AlphaFoldDB" id="A0A3N1X7E5"/>
<reference evidence="2 3" key="1">
    <citation type="submission" date="2018-11" db="EMBL/GenBank/DDBJ databases">
        <title>Genomic Encyclopedia of Type Strains, Phase IV (KMG-IV): sequencing the most valuable type-strain genomes for metagenomic binning, comparative biology and taxonomic classification.</title>
        <authorList>
            <person name="Goeker M."/>
        </authorList>
    </citation>
    <scope>NUCLEOTIDE SEQUENCE [LARGE SCALE GENOMIC DNA]</scope>
    <source>
        <strain evidence="2 3">DSM 26537</strain>
    </source>
</reference>
<dbReference type="OrthoDB" id="9796740at2"/>
<proteinExistence type="predicted"/>
<dbReference type="RefSeq" id="WP_123610950.1">
    <property type="nucleotide sequence ID" value="NZ_RJVG01000018.1"/>
</dbReference>
<evidence type="ECO:0000313" key="3">
    <source>
        <dbReference type="Proteomes" id="UP000273083"/>
    </source>
</evidence>
<accession>A0A3N1X7E5</accession>
<dbReference type="Pfam" id="PF10135">
    <property type="entry name" value="Rod-binding"/>
    <property type="match status" value="1"/>
</dbReference>
<dbReference type="InterPro" id="IPR019301">
    <property type="entry name" value="Flagellar_prot_FlgJ_N"/>
</dbReference>